<dbReference type="AlphaFoldDB" id="A0AAE0QYI7"/>
<accession>A0AAE0QYI7</accession>
<sequence>MAGCVCCLPGEYIAPGCTMGKRQAGRGSVILWAMFCWETLGPAIHVVVTLRCTTYLSTVSDHVHPFMETVFPDGCVVFQEDNAPCHKAKVVQEWFDEHNNVLQQPNS</sequence>
<dbReference type="GO" id="GO:0003676">
    <property type="term" value="F:nucleic acid binding"/>
    <property type="evidence" value="ECO:0007669"/>
    <property type="project" value="InterPro"/>
</dbReference>
<evidence type="ECO:0000313" key="2">
    <source>
        <dbReference type="Proteomes" id="UP001274896"/>
    </source>
</evidence>
<proteinExistence type="predicted"/>
<comment type="caution">
    <text evidence="1">The sequence shown here is derived from an EMBL/GenBank/DDBJ whole genome shotgun (WGS) entry which is preliminary data.</text>
</comment>
<evidence type="ECO:0000313" key="1">
    <source>
        <dbReference type="EMBL" id="KAK3535736.1"/>
    </source>
</evidence>
<dbReference type="InterPro" id="IPR036397">
    <property type="entry name" value="RNaseH_sf"/>
</dbReference>
<reference evidence="1" key="1">
    <citation type="submission" date="2023-06" db="EMBL/GenBank/DDBJ databases">
        <title>Male Hemibagrus guttatus genome.</title>
        <authorList>
            <person name="Bian C."/>
        </authorList>
    </citation>
    <scope>NUCLEOTIDE SEQUENCE</scope>
    <source>
        <strain evidence="1">Male_cb2023</strain>
        <tissue evidence="1">Muscle</tissue>
    </source>
</reference>
<keyword evidence="2" id="KW-1185">Reference proteome</keyword>
<dbReference type="Gene3D" id="3.30.420.10">
    <property type="entry name" value="Ribonuclease H-like superfamily/Ribonuclease H"/>
    <property type="match status" value="1"/>
</dbReference>
<dbReference type="EMBL" id="JAUCMX010000009">
    <property type="protein sequence ID" value="KAK3535736.1"/>
    <property type="molecule type" value="Genomic_DNA"/>
</dbReference>
<organism evidence="1 2">
    <name type="scientific">Hemibagrus guttatus</name>
    <dbReference type="NCBI Taxonomy" id="175788"/>
    <lineage>
        <taxon>Eukaryota</taxon>
        <taxon>Metazoa</taxon>
        <taxon>Chordata</taxon>
        <taxon>Craniata</taxon>
        <taxon>Vertebrata</taxon>
        <taxon>Euteleostomi</taxon>
        <taxon>Actinopterygii</taxon>
        <taxon>Neopterygii</taxon>
        <taxon>Teleostei</taxon>
        <taxon>Ostariophysi</taxon>
        <taxon>Siluriformes</taxon>
        <taxon>Bagridae</taxon>
        <taxon>Hemibagrus</taxon>
    </lineage>
</organism>
<name>A0AAE0QYI7_9TELE</name>
<gene>
    <name evidence="1" type="ORF">QTP70_020983</name>
</gene>
<evidence type="ECO:0008006" key="3">
    <source>
        <dbReference type="Google" id="ProtNLM"/>
    </source>
</evidence>
<dbReference type="Proteomes" id="UP001274896">
    <property type="component" value="Unassembled WGS sequence"/>
</dbReference>
<protein>
    <recommendedName>
        <fullName evidence="3">Tc1-like transposase DDE domain-containing protein</fullName>
    </recommendedName>
</protein>